<comment type="caution">
    <text evidence="3">The sequence shown here is derived from an EMBL/GenBank/DDBJ whole genome shotgun (WGS) entry which is preliminary data.</text>
</comment>
<proteinExistence type="predicted"/>
<reference evidence="3 4" key="1">
    <citation type="submission" date="2024-01" db="EMBL/GenBank/DDBJ databases">
        <authorList>
            <person name="Allen C."/>
            <person name="Tagirdzhanova G."/>
        </authorList>
    </citation>
    <scope>NUCLEOTIDE SEQUENCE [LARGE SCALE GENOMIC DNA]</scope>
</reference>
<protein>
    <recommendedName>
        <fullName evidence="2">Alpha/beta hydrolase fold-3 domain-containing protein</fullName>
    </recommendedName>
</protein>
<sequence>MAFAPDYFKAIEPIIKAAEGAPPPPPQNNVIELRDGLNGMMSAIFSNPPAPAHIIQTKYDVPVPGGTKVIVTRFATKEQMDAKGQPAVLYLHAGGMVCGSVEILKHTLANESATYGIQYWAVDYTKSPAVAAPVALEEAYAALMFLSTRAAEYGVDNKRIAVSGASAGGGLTAGVGLMARDRGLSPPIAKLIMIYPMLDDRTVQAHPPKGARHAGANTKDDDWAVRPFLTWTCEQNAMAWAAYLGLGNPAKDDALTCAANLAKASTPGTGTGAAYAIPARASTLAGLPSSYIDCGGLDLFLEESAQFAARLAHDQVPFDFHIFHGVPHGFEMGVTSNAAQTALEQRKKALNSF</sequence>
<gene>
    <name evidence="3" type="ORF">SEUCBS140593_003060</name>
</gene>
<dbReference type="InterPro" id="IPR013094">
    <property type="entry name" value="AB_hydrolase_3"/>
</dbReference>
<dbReference type="Pfam" id="PF07859">
    <property type="entry name" value="Abhydrolase_3"/>
    <property type="match status" value="1"/>
</dbReference>
<evidence type="ECO:0000313" key="3">
    <source>
        <dbReference type="EMBL" id="CAK7217010.1"/>
    </source>
</evidence>
<dbReference type="InterPro" id="IPR029058">
    <property type="entry name" value="AB_hydrolase_fold"/>
</dbReference>
<keyword evidence="1" id="KW-0378">Hydrolase</keyword>
<dbReference type="Gene3D" id="3.40.50.1820">
    <property type="entry name" value="alpha/beta hydrolase"/>
    <property type="match status" value="1"/>
</dbReference>
<evidence type="ECO:0000313" key="4">
    <source>
        <dbReference type="Proteomes" id="UP001642482"/>
    </source>
</evidence>
<dbReference type="InterPro" id="IPR050300">
    <property type="entry name" value="GDXG_lipolytic_enzyme"/>
</dbReference>
<dbReference type="EMBL" id="CAWUHD010000022">
    <property type="protein sequence ID" value="CAK7217010.1"/>
    <property type="molecule type" value="Genomic_DNA"/>
</dbReference>
<evidence type="ECO:0000259" key="2">
    <source>
        <dbReference type="Pfam" id="PF07859"/>
    </source>
</evidence>
<dbReference type="Proteomes" id="UP001642482">
    <property type="component" value="Unassembled WGS sequence"/>
</dbReference>
<dbReference type="PANTHER" id="PTHR48081:SF8">
    <property type="entry name" value="ALPHA_BETA HYDROLASE FOLD-3 DOMAIN-CONTAINING PROTEIN-RELATED"/>
    <property type="match status" value="1"/>
</dbReference>
<evidence type="ECO:0000256" key="1">
    <source>
        <dbReference type="ARBA" id="ARBA00022801"/>
    </source>
</evidence>
<accession>A0ABP0BCV2</accession>
<organism evidence="3 4">
    <name type="scientific">Sporothrix eucalyptigena</name>
    <dbReference type="NCBI Taxonomy" id="1812306"/>
    <lineage>
        <taxon>Eukaryota</taxon>
        <taxon>Fungi</taxon>
        <taxon>Dikarya</taxon>
        <taxon>Ascomycota</taxon>
        <taxon>Pezizomycotina</taxon>
        <taxon>Sordariomycetes</taxon>
        <taxon>Sordariomycetidae</taxon>
        <taxon>Ophiostomatales</taxon>
        <taxon>Ophiostomataceae</taxon>
        <taxon>Sporothrix</taxon>
    </lineage>
</organism>
<keyword evidence="4" id="KW-1185">Reference proteome</keyword>
<dbReference type="PANTHER" id="PTHR48081">
    <property type="entry name" value="AB HYDROLASE SUPERFAMILY PROTEIN C4A8.06C"/>
    <property type="match status" value="1"/>
</dbReference>
<dbReference type="SUPFAM" id="SSF53474">
    <property type="entry name" value="alpha/beta-Hydrolases"/>
    <property type="match status" value="1"/>
</dbReference>
<name>A0ABP0BCV2_9PEZI</name>
<feature type="domain" description="Alpha/beta hydrolase fold-3" evidence="2">
    <location>
        <begin position="88"/>
        <end position="331"/>
    </location>
</feature>